<accession>A0A3G7TQ24</accession>
<name>A0A3G7TQ24_9PSED</name>
<reference evidence="2 3" key="1">
    <citation type="submission" date="2018-03" db="EMBL/GenBank/DDBJ databases">
        <title>Diversity of phytobeneficial traits revealed by whole-genome analysis of worldwide-isolated phenazine-producing Pseudomonas spp.</title>
        <authorList>
            <person name="Biessy A."/>
            <person name="Novinscak A."/>
            <person name="Blom J."/>
            <person name="Leger G."/>
            <person name="Thomashow L.S."/>
            <person name="Cazorla F.M."/>
            <person name="Josic D."/>
            <person name="Filion M."/>
        </authorList>
    </citation>
    <scope>NUCLEOTIDE SEQUENCE [LARGE SCALE GENOMIC DNA]</scope>
    <source>
        <strain evidence="2 3">B25</strain>
    </source>
</reference>
<dbReference type="InterPro" id="IPR015020">
    <property type="entry name" value="Rv2525c-like_Glyco_Hydro-like"/>
</dbReference>
<evidence type="ECO:0000259" key="1">
    <source>
        <dbReference type="Pfam" id="PF08924"/>
    </source>
</evidence>
<protein>
    <recommendedName>
        <fullName evidence="1">Rv2525c-like glycoside hydrolase-like domain-containing protein</fullName>
    </recommendedName>
</protein>
<gene>
    <name evidence="2" type="ORF">C4K04_2697</name>
</gene>
<organism evidence="2 3">
    <name type="scientific">Pseudomonas chlororaphis</name>
    <dbReference type="NCBI Taxonomy" id="587753"/>
    <lineage>
        <taxon>Bacteria</taxon>
        <taxon>Pseudomonadati</taxon>
        <taxon>Pseudomonadota</taxon>
        <taxon>Gammaproteobacteria</taxon>
        <taxon>Pseudomonadales</taxon>
        <taxon>Pseudomonadaceae</taxon>
        <taxon>Pseudomonas</taxon>
    </lineage>
</organism>
<dbReference type="EMBL" id="CP027753">
    <property type="protein sequence ID" value="AZE48369.1"/>
    <property type="molecule type" value="Genomic_DNA"/>
</dbReference>
<dbReference type="Gene3D" id="3.20.20.80">
    <property type="entry name" value="Glycosidases"/>
    <property type="match status" value="1"/>
</dbReference>
<dbReference type="Proteomes" id="UP000268048">
    <property type="component" value="Chromosome"/>
</dbReference>
<dbReference type="AlphaFoldDB" id="A0A3G7TQ24"/>
<proteinExistence type="predicted"/>
<feature type="domain" description="Rv2525c-like glycoside hydrolase-like" evidence="1">
    <location>
        <begin position="30"/>
        <end position="168"/>
    </location>
</feature>
<dbReference type="SUPFAM" id="SSF51445">
    <property type="entry name" value="(Trans)glycosidases"/>
    <property type="match status" value="1"/>
</dbReference>
<dbReference type="InterPro" id="IPR017853">
    <property type="entry name" value="GH"/>
</dbReference>
<sequence>MLLSGCIQAAPSGCRGFDADTVISLTVAEQFSSQGYTFCIRYLSLGAGQDEGDLSQGEANDILQAGLALMVVQHVEDPGWSPSQGSGQANGVNAVGNAISIGLPLGLNVWCDLEGIAENTNSQDVIDYCAAWYSAVSAAGYVPGLYVGANAVLSGQQLYDLPFQHYWQSCSEVPEVVVCGYQMVQSFVPDPVNGIGIDEDITQNDEQGGQALWLKMS</sequence>
<evidence type="ECO:0000313" key="2">
    <source>
        <dbReference type="EMBL" id="AZE48369.1"/>
    </source>
</evidence>
<evidence type="ECO:0000313" key="3">
    <source>
        <dbReference type="Proteomes" id="UP000268048"/>
    </source>
</evidence>
<dbReference type="RefSeq" id="WP_124320354.1">
    <property type="nucleotide sequence ID" value="NZ_CP027753.1"/>
</dbReference>
<dbReference type="Pfam" id="PF08924">
    <property type="entry name" value="Rv2525c_GlyHyd-like"/>
    <property type="match status" value="1"/>
</dbReference>